<dbReference type="AlphaFoldDB" id="A0A2A4X097"/>
<keyword evidence="1" id="KW-0812">Transmembrane</keyword>
<comment type="caution">
    <text evidence="2">The sequence shown here is derived from an EMBL/GenBank/DDBJ whole genome shotgun (WGS) entry which is preliminary data.</text>
</comment>
<organism evidence="2 3">
    <name type="scientific">SAR86 cluster bacterium</name>
    <dbReference type="NCBI Taxonomy" id="2030880"/>
    <lineage>
        <taxon>Bacteria</taxon>
        <taxon>Pseudomonadati</taxon>
        <taxon>Pseudomonadota</taxon>
        <taxon>Gammaproteobacteria</taxon>
        <taxon>SAR86 cluster</taxon>
    </lineage>
</organism>
<evidence type="ECO:0000313" key="3">
    <source>
        <dbReference type="Proteomes" id="UP000218767"/>
    </source>
</evidence>
<keyword evidence="1" id="KW-1133">Transmembrane helix</keyword>
<accession>A0A2A4X097</accession>
<proteinExistence type="predicted"/>
<dbReference type="EMBL" id="NVUL01000073">
    <property type="protein sequence ID" value="PCI75505.1"/>
    <property type="molecule type" value="Genomic_DNA"/>
</dbReference>
<evidence type="ECO:0000256" key="1">
    <source>
        <dbReference type="SAM" id="Phobius"/>
    </source>
</evidence>
<name>A0A2A4X097_9GAMM</name>
<evidence type="ECO:0000313" key="2">
    <source>
        <dbReference type="EMBL" id="PCI75505.1"/>
    </source>
</evidence>
<gene>
    <name evidence="2" type="ORF">COB20_12730</name>
</gene>
<keyword evidence="1" id="KW-0472">Membrane</keyword>
<sequence>MSRQDTLDSRPSPRPKLTLLLLRTLVVLLLSAPVIVLLLSIETSPSHVAEQQFSDEELSRIETLLLESAPQSPSNVSRHELQLNAEELNLLLRYAANIMNLSSDWAARTQLSQGKLNAQLSVRLSAGPLPLYLNVAADFIEDDNLLTLDALRIGRIGVPNGFLQFTLQRLRGNLATENIAYLDFSELINNIESIELDQNQMTVSLQWDPNLISRLGNQAQQLFISELDQQRIIDYYAIITNIAAAVPTNIRAVSINAFLSPLFAAAQEKTLAGSDPIAENRTAFQTLAIYLNEESIAQLIGEEAAAEIEPAPFIEARLQRRQDLAQHLVSIAAITASAGADLAQMLSTTKEAYDARYRSGFSFSDLTANSVGVSIARLATNDSETAKIMQGRLANLQNESDYMPEVGNNLDGLSETDFNAMYTDRNSPQYAERLAEIQALIDSRPLFSGLLQ</sequence>
<protein>
    <submittedName>
        <fullName evidence="2">Uncharacterized protein</fullName>
    </submittedName>
</protein>
<dbReference type="Proteomes" id="UP000218767">
    <property type="component" value="Unassembled WGS sequence"/>
</dbReference>
<reference evidence="3" key="1">
    <citation type="submission" date="2017-08" db="EMBL/GenBank/DDBJ databases">
        <title>A dynamic microbial community with high functional redundancy inhabits the cold, oxic subseafloor aquifer.</title>
        <authorList>
            <person name="Tully B.J."/>
            <person name="Wheat C.G."/>
            <person name="Glazer B.T."/>
            <person name="Huber J.A."/>
        </authorList>
    </citation>
    <scope>NUCLEOTIDE SEQUENCE [LARGE SCALE GENOMIC DNA]</scope>
</reference>
<feature type="transmembrane region" description="Helical" evidence="1">
    <location>
        <begin position="20"/>
        <end position="41"/>
    </location>
</feature>